<dbReference type="STRING" id="284590.Q6CUF4"/>
<evidence type="ECO:0000313" key="4">
    <source>
        <dbReference type="Proteomes" id="UP000000598"/>
    </source>
</evidence>
<dbReference type="Proteomes" id="UP000000598">
    <property type="component" value="Chromosome C"/>
</dbReference>
<dbReference type="PANTHER" id="PTHR28093">
    <property type="entry name" value="MORPHOGENESIS-RELATED PROTEIN MSB1"/>
    <property type="match status" value="1"/>
</dbReference>
<dbReference type="InterPro" id="IPR012965">
    <property type="entry name" value="Msb1/Mug8_dom"/>
</dbReference>
<dbReference type="InterPro" id="IPR037508">
    <property type="entry name" value="Msb1/Mug8"/>
</dbReference>
<evidence type="ECO:0000256" key="1">
    <source>
        <dbReference type="SAM" id="MobiDB-lite"/>
    </source>
</evidence>
<feature type="compositionally biased region" description="Polar residues" evidence="1">
    <location>
        <begin position="882"/>
        <end position="900"/>
    </location>
</feature>
<feature type="compositionally biased region" description="Basic and acidic residues" evidence="1">
    <location>
        <begin position="483"/>
        <end position="496"/>
    </location>
</feature>
<feature type="region of interest" description="Disordered" evidence="1">
    <location>
        <begin position="1"/>
        <end position="20"/>
    </location>
</feature>
<dbReference type="OMA" id="GRSHIEY"/>
<dbReference type="CDD" id="cd04401">
    <property type="entry name" value="RhoGAP_fMSB1"/>
    <property type="match status" value="1"/>
</dbReference>
<feature type="region of interest" description="Disordered" evidence="1">
    <location>
        <begin position="882"/>
        <end position="990"/>
    </location>
</feature>
<organism evidence="3 4">
    <name type="scientific">Kluyveromyces lactis (strain ATCC 8585 / CBS 2359 / DSM 70799 / NBRC 1267 / NRRL Y-1140 / WM37)</name>
    <name type="common">Yeast</name>
    <name type="synonym">Candida sphaerica</name>
    <dbReference type="NCBI Taxonomy" id="284590"/>
    <lineage>
        <taxon>Eukaryota</taxon>
        <taxon>Fungi</taxon>
        <taxon>Dikarya</taxon>
        <taxon>Ascomycota</taxon>
        <taxon>Saccharomycotina</taxon>
        <taxon>Saccharomycetes</taxon>
        <taxon>Saccharomycetales</taxon>
        <taxon>Saccharomycetaceae</taxon>
        <taxon>Kluyveromyces</taxon>
    </lineage>
</organism>
<feature type="compositionally biased region" description="Polar residues" evidence="1">
    <location>
        <begin position="539"/>
        <end position="558"/>
    </location>
</feature>
<dbReference type="PANTHER" id="PTHR28093:SF1">
    <property type="entry name" value="MORPHOGENESIS-RELATED PROTEIN MSB1"/>
    <property type="match status" value="1"/>
</dbReference>
<keyword evidence="4" id="KW-1185">Reference proteome</keyword>
<feature type="region of interest" description="Disordered" evidence="1">
    <location>
        <begin position="1111"/>
        <end position="1130"/>
    </location>
</feature>
<feature type="compositionally biased region" description="Low complexity" evidence="1">
    <location>
        <begin position="498"/>
        <end position="513"/>
    </location>
</feature>
<feature type="domain" description="Meiotically up-regulated protein Msb1/Mug8" evidence="2">
    <location>
        <begin position="46"/>
        <end position="446"/>
    </location>
</feature>
<feature type="region of interest" description="Disordered" evidence="1">
    <location>
        <begin position="474"/>
        <end position="690"/>
    </location>
</feature>
<dbReference type="KEGG" id="kla:KLLA0_C05258g"/>
<dbReference type="eggNOG" id="ENOG502QUEY">
    <property type="taxonomic scope" value="Eukaryota"/>
</dbReference>
<evidence type="ECO:0000313" key="3">
    <source>
        <dbReference type="EMBL" id="CAH01286.1"/>
    </source>
</evidence>
<gene>
    <name evidence="3" type="ORF">KLLA0_C05258g</name>
</gene>
<dbReference type="GO" id="GO:0005934">
    <property type="term" value="C:cellular bud tip"/>
    <property type="evidence" value="ECO:0007669"/>
    <property type="project" value="TreeGrafter"/>
</dbReference>
<sequence>MSEKKPLPQPPFEENTCNYTKEDVRLGKKTKRDGDDADDEFEFFHEFQREKVRSLIHLITNELKLNGFETEYLFLPFRPEQTNEKLLSFLNSIFPLGNGQPVADEKIQKILNRTEVWTLFQALKYIWCRLPNGEIIGWAAYNEFKTKEAEQNYSQKSFLEIMPKCLDSPNHASIVYDFFDLIVTMASNSKKNKMSARKISKMCAVWAFQMDQDTATNMIFDARRADTNDYKQGLSQWIPAAEAMFHLLLAFIRSFVPTDSTKVKLPKSLRNILFDNAYPPKNSDTFTSETILTVPIVTLMTTKFTRKPWQLIERCNELMDFDEPEKFETREDFALLKSLFKKKKNIEGISSKMSKESKRLMKCMSTKHSTFQAGWSKGRNLPSSNPDLIEESISISRVDIDDYFIWAWLSTLSYEQTSQKRKMFGRSLILEFEFDGFKKWLILEECDAVFESKAYNCVDRTDYINTAVSDTPKDEFLQQTTKGEAKETSRVPKDSAEPVQMSSQSPTPSSVPSLDKTMLPEKEIRTKPLPVPGLIDNVVSKTDQTSVRRPSPLRTQASVPRAGDSENPLNHEISPSHDKIASVQPRISKSPQLINKPFIEDTTFAERRTESPRPSASPQLDYQKQQHRQQQHRQQQDPSPEQVLQTEQKHVPLFTSPYRKSPSEKAGSLSNYGHYEPQYRKLSPSPTPLARSQAQDASECVRLSSSTYDELTIRGLPVHTDREKSSVTPDSVVKNYSIDDTLPVDSQERIEVEQQVSAKGLGLDETDSKNRISDLANLVDDMTLEMITADPGDAVKDLDASLRTSDEKFETLTMFDKYKSRAQHNQRPEDPLNDSQISIVTPLDISTNSMIPTEANDDVTTIPSESKIRGKDLPVVPLVVTENTTSNASSEELPKQTPTPRMQPMIAQSALPTSTREQRMTGSPSTPPIRQSDNPYQRTYPPAARQPLINEGSETNVKSSQNHQRGALPANYESQVRTLAPQTSSGSALPVIARLDPSPERYQSQGTPERYQQNYAENYSNTVESGPNYSLKQYTPPEADQQFKQHQLPPTQPGGHPSEHGRTHFKAQYPQSQPNHQHPYQNANYNGPAYNSSAGFNPPNVQQATYETIAESGDFSSVSQREQYRREGEPRIPQSLPHLEVEGQNSFSNARAPFSPHSNSNMNPHMSAPIDETPTPLGVNDREMRGRIPRHLAQPNLYSRQHGAPRQVSPDYDARTMHPGTMHPGPNAHIPQGTSYGMHQHMPQGKVPVRGPPNGMLQGTVNPQYGVGYGPQRYAPSSAVPPPQTYSSPPPPMQPQQFRPPVNGGRYNQHQSPVPPQPGFIPQGPVTNKLHSGNMDKQTNRKKLYEDIRSGNFGI</sequence>
<evidence type="ECO:0000259" key="2">
    <source>
        <dbReference type="Pfam" id="PF08101"/>
    </source>
</evidence>
<dbReference type="EMBL" id="CR382123">
    <property type="protein sequence ID" value="CAH01286.1"/>
    <property type="molecule type" value="Genomic_DNA"/>
</dbReference>
<accession>Q6CUF4</accession>
<dbReference type="HOGENOM" id="CLU_004952_0_0_1"/>
<name>Q6CUF4_KLULA</name>
<feature type="compositionally biased region" description="Polar residues" evidence="1">
    <location>
        <begin position="910"/>
        <end position="937"/>
    </location>
</feature>
<feature type="compositionally biased region" description="Pro residues" evidence="1">
    <location>
        <begin position="1279"/>
        <end position="1294"/>
    </location>
</feature>
<proteinExistence type="predicted"/>
<dbReference type="PaxDb" id="284590-Q6CUF4"/>
<feature type="region of interest" description="Disordered" evidence="1">
    <location>
        <begin position="1020"/>
        <end position="1100"/>
    </location>
</feature>
<dbReference type="InParanoid" id="Q6CUF4"/>
<dbReference type="GO" id="GO:0005935">
    <property type="term" value="C:cellular bud neck"/>
    <property type="evidence" value="ECO:0007669"/>
    <property type="project" value="TreeGrafter"/>
</dbReference>
<feature type="compositionally biased region" description="Polar residues" evidence="1">
    <location>
        <begin position="1325"/>
        <end position="1337"/>
    </location>
</feature>
<feature type="compositionally biased region" description="Polar residues" evidence="1">
    <location>
        <begin position="972"/>
        <end position="987"/>
    </location>
</feature>
<feature type="compositionally biased region" description="Polar residues" evidence="1">
    <location>
        <begin position="1069"/>
        <end position="1100"/>
    </location>
</feature>
<dbReference type="Pfam" id="PF08101">
    <property type="entry name" value="Msb1-Mug8_dom"/>
    <property type="match status" value="1"/>
</dbReference>
<protein>
    <submittedName>
        <fullName evidence="3">KLLA0C05258p</fullName>
    </submittedName>
</protein>
<dbReference type="FunCoup" id="Q6CUF4">
    <property type="interactions" value="98"/>
</dbReference>
<feature type="compositionally biased region" description="Polar residues" evidence="1">
    <location>
        <begin position="612"/>
        <end position="622"/>
    </location>
</feature>
<feature type="region of interest" description="Disordered" evidence="1">
    <location>
        <begin position="1220"/>
        <end position="1341"/>
    </location>
</feature>
<feature type="compositionally biased region" description="Polar residues" evidence="1">
    <location>
        <begin position="637"/>
        <end position="646"/>
    </location>
</feature>
<feature type="compositionally biased region" description="Polar residues" evidence="1">
    <location>
        <begin position="952"/>
        <end position="964"/>
    </location>
</feature>
<feature type="compositionally biased region" description="Polar residues" evidence="1">
    <location>
        <begin position="1020"/>
        <end position="1033"/>
    </location>
</feature>
<reference evidence="3 4" key="1">
    <citation type="journal article" date="2004" name="Nature">
        <title>Genome evolution in yeasts.</title>
        <authorList>
            <consortium name="Genolevures"/>
            <person name="Dujon B."/>
            <person name="Sherman D."/>
            <person name="Fischer G."/>
            <person name="Durrens P."/>
            <person name="Casaregola S."/>
            <person name="Lafontaine I."/>
            <person name="de Montigny J."/>
            <person name="Marck C."/>
            <person name="Neuveglise C."/>
            <person name="Talla E."/>
            <person name="Goffard N."/>
            <person name="Frangeul L."/>
            <person name="Aigle M."/>
            <person name="Anthouard V."/>
            <person name="Babour A."/>
            <person name="Barbe V."/>
            <person name="Barnay S."/>
            <person name="Blanchin S."/>
            <person name="Beckerich J.M."/>
            <person name="Beyne E."/>
            <person name="Bleykasten C."/>
            <person name="Boisrame A."/>
            <person name="Boyer J."/>
            <person name="Cattolico L."/>
            <person name="Confanioleri F."/>
            <person name="de Daruvar A."/>
            <person name="Despons L."/>
            <person name="Fabre E."/>
            <person name="Fairhead C."/>
            <person name="Ferry-Dumazet H."/>
            <person name="Groppi A."/>
            <person name="Hantraye F."/>
            <person name="Hennequin C."/>
            <person name="Jauniaux N."/>
            <person name="Joyet P."/>
            <person name="Kachouri R."/>
            <person name="Kerrest A."/>
            <person name="Koszul R."/>
            <person name="Lemaire M."/>
            <person name="Lesur I."/>
            <person name="Ma L."/>
            <person name="Muller H."/>
            <person name="Nicaud J.M."/>
            <person name="Nikolski M."/>
            <person name="Oztas S."/>
            <person name="Ozier-Kalogeropoulos O."/>
            <person name="Pellenz S."/>
            <person name="Potier S."/>
            <person name="Richard G.F."/>
            <person name="Straub M.L."/>
            <person name="Suleau A."/>
            <person name="Swennene D."/>
            <person name="Tekaia F."/>
            <person name="Wesolowski-Louvel M."/>
            <person name="Westhof E."/>
            <person name="Wirth B."/>
            <person name="Zeniou-Meyer M."/>
            <person name="Zivanovic I."/>
            <person name="Bolotin-Fukuhara M."/>
            <person name="Thierry A."/>
            <person name="Bouchier C."/>
            <person name="Caudron B."/>
            <person name="Scarpelli C."/>
            <person name="Gaillardin C."/>
            <person name="Weissenbach J."/>
            <person name="Wincker P."/>
            <person name="Souciet J.L."/>
        </authorList>
    </citation>
    <scope>NUCLEOTIDE SEQUENCE [LARGE SCALE GENOMIC DNA]</scope>
    <source>
        <strain evidence="4">ATCC 8585 / CBS 2359 / DSM 70799 / NBRC 1267 / NRRL Y-1140 / WM37</strain>
    </source>
</reference>